<dbReference type="HOGENOM" id="CLU_019824_4_1_5"/>
<dbReference type="InterPro" id="IPR004681">
    <property type="entry name" value="TRAP_DctM"/>
</dbReference>
<keyword evidence="7" id="KW-0813">Transport</keyword>
<sequence>MIVASLSIVLIVVLLLVEVPVAFAVGAGVIVFALAAGQDLAYLAPSAFQQLGSYALLSAPLFIISGTVMARSGISEAMIRVVDVFLGGRRSGFGAVTVISCALFGAISGSGAAAIAGVGSIMIPRMEAAGYPRSYATALVGCSSVLALMIPPSIPMIVFAMTANLSVAACFLSTVVPGILLAGVYCIYNWRVVRKFPEDPKAAVEYRVRATDVVGALRKGAFALALPPIILGGIYSGLTTPTEAAAISILYAVPVGIFVYRGLTVKELGRTLFDAVVQTGSFVIIIFFLFNLSRLMILEGLPASIAAGIADLSQNRYVVLLLINLVMLVMGMLVDDVSGSILAAVILMPLATQAGVDPIHFAAIVGTNLGLGNVSPPCAPLLFVAVSVGRSSVREVAGPTIRALLCCHLPMTVIVTFLPDLSLALPRLLLDY</sequence>
<dbReference type="OrthoDB" id="9790209at2"/>
<feature type="transmembrane region" description="Helical" evidence="7">
    <location>
        <begin position="6"/>
        <end position="34"/>
    </location>
</feature>
<comment type="subunit">
    <text evidence="7">The complex comprises the extracytoplasmic solute receptor protein and the two transmembrane proteins.</text>
</comment>
<keyword evidence="5 7" id="KW-1133">Transmembrane helix</keyword>
<dbReference type="PIRSF" id="PIRSF006066">
    <property type="entry name" value="HI0050"/>
    <property type="match status" value="1"/>
</dbReference>
<feature type="transmembrane region" description="Helical" evidence="7">
    <location>
        <begin position="165"/>
        <end position="188"/>
    </location>
</feature>
<name>A0A0B5DYC8_9RHOB</name>
<feature type="transmembrane region" description="Helical" evidence="7">
    <location>
        <begin position="221"/>
        <end position="238"/>
    </location>
</feature>
<dbReference type="RefSeq" id="WP_043870784.1">
    <property type="nucleotide sequence ID" value="NZ_CP004393.1"/>
</dbReference>
<keyword evidence="10" id="KW-1185">Reference proteome</keyword>
<feature type="transmembrane region" description="Helical" evidence="7">
    <location>
        <begin position="94"/>
        <end position="123"/>
    </location>
</feature>
<keyword evidence="4 7" id="KW-0812">Transmembrane</keyword>
<feature type="transmembrane region" description="Helical" evidence="7">
    <location>
        <begin position="244"/>
        <end position="263"/>
    </location>
</feature>
<evidence type="ECO:0000259" key="8">
    <source>
        <dbReference type="Pfam" id="PF06808"/>
    </source>
</evidence>
<accession>A0A0B5DYC8</accession>
<dbReference type="NCBIfam" id="TIGR00786">
    <property type="entry name" value="dctM"/>
    <property type="match status" value="1"/>
</dbReference>
<feature type="transmembrane region" description="Helical" evidence="7">
    <location>
        <begin position="135"/>
        <end position="159"/>
    </location>
</feature>
<dbReference type="EMBL" id="CP004393">
    <property type="protein sequence ID" value="AJE48458.1"/>
    <property type="molecule type" value="Genomic_DNA"/>
</dbReference>
<comment type="function">
    <text evidence="7">Part of the tripartite ATP-independent periplasmic (TRAP) transport system.</text>
</comment>
<evidence type="ECO:0000256" key="2">
    <source>
        <dbReference type="ARBA" id="ARBA00022475"/>
    </source>
</evidence>
<dbReference type="AlphaFoldDB" id="A0A0B5DYC8"/>
<dbReference type="GO" id="GO:0005886">
    <property type="term" value="C:plasma membrane"/>
    <property type="evidence" value="ECO:0007669"/>
    <property type="project" value="UniProtKB-SubCell"/>
</dbReference>
<evidence type="ECO:0000256" key="5">
    <source>
        <dbReference type="ARBA" id="ARBA00022989"/>
    </source>
</evidence>
<dbReference type="PANTHER" id="PTHR33362">
    <property type="entry name" value="SIALIC ACID TRAP TRANSPORTER PERMEASE PROTEIN SIAT-RELATED"/>
    <property type="match status" value="1"/>
</dbReference>
<keyword evidence="3 7" id="KW-0997">Cell inner membrane</keyword>
<evidence type="ECO:0000256" key="6">
    <source>
        <dbReference type="ARBA" id="ARBA00023136"/>
    </source>
</evidence>
<feature type="transmembrane region" description="Helical" evidence="7">
    <location>
        <begin position="317"/>
        <end position="334"/>
    </location>
</feature>
<dbReference type="InterPro" id="IPR010656">
    <property type="entry name" value="DctM"/>
</dbReference>
<evidence type="ECO:0000256" key="1">
    <source>
        <dbReference type="ARBA" id="ARBA00004429"/>
    </source>
</evidence>
<reference evidence="9 10" key="1">
    <citation type="journal article" date="2014" name="Int. J. Syst. Evol. Microbiol.">
        <title>Celeribacter indicus sp. nov., a polycyclic aromatic hydrocarbon-degrading bacterium from deep-sea sediment and reclassification of Huaishuia halophila as Celeribacter halophilus comb. nov.</title>
        <authorList>
            <person name="Lai Q."/>
            <person name="Cao J."/>
            <person name="Yuan J."/>
            <person name="Li F."/>
            <person name="Shao Z."/>
        </authorList>
    </citation>
    <scope>NUCLEOTIDE SEQUENCE [LARGE SCALE GENOMIC DNA]</scope>
    <source>
        <strain evidence="9">P73</strain>
    </source>
</reference>
<comment type="similarity">
    <text evidence="7">Belongs to the TRAP transporter large permease family.</text>
</comment>
<evidence type="ECO:0000313" key="10">
    <source>
        <dbReference type="Proteomes" id="UP000031521"/>
    </source>
</evidence>
<evidence type="ECO:0000313" key="9">
    <source>
        <dbReference type="EMBL" id="AJE48458.1"/>
    </source>
</evidence>
<organism evidence="9 10">
    <name type="scientific">Celeribacter indicus</name>
    <dbReference type="NCBI Taxonomy" id="1208324"/>
    <lineage>
        <taxon>Bacteria</taxon>
        <taxon>Pseudomonadati</taxon>
        <taxon>Pseudomonadota</taxon>
        <taxon>Alphaproteobacteria</taxon>
        <taxon>Rhodobacterales</taxon>
        <taxon>Roseobacteraceae</taxon>
        <taxon>Celeribacter</taxon>
    </lineage>
</organism>
<evidence type="ECO:0000256" key="3">
    <source>
        <dbReference type="ARBA" id="ARBA00022519"/>
    </source>
</evidence>
<comment type="caution">
    <text evidence="7">Lacks conserved residue(s) required for the propagation of feature annotation.</text>
</comment>
<comment type="subcellular location">
    <subcellularLocation>
        <location evidence="1 7">Cell inner membrane</location>
        <topology evidence="1 7">Multi-pass membrane protein</topology>
    </subcellularLocation>
</comment>
<dbReference type="GO" id="GO:0022857">
    <property type="term" value="F:transmembrane transporter activity"/>
    <property type="evidence" value="ECO:0007669"/>
    <property type="project" value="UniProtKB-UniRule"/>
</dbReference>
<evidence type="ECO:0000256" key="4">
    <source>
        <dbReference type="ARBA" id="ARBA00022692"/>
    </source>
</evidence>
<dbReference type="Proteomes" id="UP000031521">
    <property type="component" value="Chromosome"/>
</dbReference>
<keyword evidence="6 7" id="KW-0472">Membrane</keyword>
<feature type="transmembrane region" description="Helical" evidence="7">
    <location>
        <begin position="275"/>
        <end position="297"/>
    </location>
</feature>
<keyword evidence="2" id="KW-1003">Cell membrane</keyword>
<dbReference type="KEGG" id="cid:P73_3743"/>
<protein>
    <recommendedName>
        <fullName evidence="7">TRAP transporter large permease protein</fullName>
    </recommendedName>
</protein>
<dbReference type="PANTHER" id="PTHR33362:SF3">
    <property type="entry name" value="SIALIC ACID TRAP TRANSPORTER PERMEASE PROTEIN SIAT"/>
    <property type="match status" value="1"/>
</dbReference>
<feature type="domain" description="TRAP C4-dicarboxylate transport system permease DctM subunit" evidence="8">
    <location>
        <begin position="8"/>
        <end position="420"/>
    </location>
</feature>
<feature type="transmembrane region" description="Helical" evidence="7">
    <location>
        <begin position="54"/>
        <end position="74"/>
    </location>
</feature>
<dbReference type="STRING" id="1208324.P73_3743"/>
<dbReference type="Pfam" id="PF06808">
    <property type="entry name" value="DctM"/>
    <property type="match status" value="1"/>
</dbReference>
<evidence type="ECO:0000256" key="7">
    <source>
        <dbReference type="RuleBase" id="RU369079"/>
    </source>
</evidence>
<gene>
    <name evidence="9" type="ORF">P73_3743</name>
</gene>
<proteinExistence type="inferred from homology"/>